<evidence type="ECO:0000256" key="1">
    <source>
        <dbReference type="SAM" id="Phobius"/>
    </source>
</evidence>
<dbReference type="EMBL" id="JAHWQX010000002">
    <property type="protein sequence ID" value="MBW3097702.1"/>
    <property type="molecule type" value="Genomic_DNA"/>
</dbReference>
<dbReference type="RefSeq" id="WP_219201787.1">
    <property type="nucleotide sequence ID" value="NZ_JAHWQX010000002.1"/>
</dbReference>
<protein>
    <submittedName>
        <fullName evidence="2">DUF2474 domain-containing protein</fullName>
    </submittedName>
</protein>
<comment type="caution">
    <text evidence="2">The sequence shown here is derived from an EMBL/GenBank/DDBJ whole genome shotgun (WGS) entry which is preliminary data.</text>
</comment>
<evidence type="ECO:0000313" key="2">
    <source>
        <dbReference type="EMBL" id="MBW3097702.1"/>
    </source>
</evidence>
<keyword evidence="1" id="KW-1133">Transmembrane helix</keyword>
<dbReference type="Proteomes" id="UP001430804">
    <property type="component" value="Unassembled WGS sequence"/>
</dbReference>
<sequence>MSHPRHEGTAGQTSNGAPNIRARRLVWFLALWLAGVGAVAILAFLIRLLIP</sequence>
<keyword evidence="3" id="KW-1185">Reference proteome</keyword>
<accession>A0ABS6WP15</accession>
<proteinExistence type="predicted"/>
<name>A0ABS6WP15_9HYPH</name>
<organism evidence="2 3">
    <name type="scientific">Pseudohoeflea coraliihabitans</name>
    <dbReference type="NCBI Taxonomy" id="2860393"/>
    <lineage>
        <taxon>Bacteria</taxon>
        <taxon>Pseudomonadati</taxon>
        <taxon>Pseudomonadota</taxon>
        <taxon>Alphaproteobacteria</taxon>
        <taxon>Hyphomicrobiales</taxon>
        <taxon>Rhizobiaceae</taxon>
        <taxon>Pseudohoeflea</taxon>
    </lineage>
</organism>
<evidence type="ECO:0000313" key="3">
    <source>
        <dbReference type="Proteomes" id="UP001430804"/>
    </source>
</evidence>
<gene>
    <name evidence="2" type="ORF">KY465_10455</name>
</gene>
<keyword evidence="1" id="KW-0472">Membrane</keyword>
<keyword evidence="1" id="KW-0812">Transmembrane</keyword>
<feature type="transmembrane region" description="Helical" evidence="1">
    <location>
        <begin position="25"/>
        <end position="50"/>
    </location>
</feature>
<reference evidence="2" key="1">
    <citation type="submission" date="2021-07" db="EMBL/GenBank/DDBJ databases">
        <title>Pseudohoeflea marina sp. nov. a polyhydroxyalcanoate-producing bacterium.</title>
        <authorList>
            <person name="Zheng W."/>
            <person name="Yu S."/>
            <person name="Huang Y."/>
        </authorList>
    </citation>
    <scope>NUCLEOTIDE SEQUENCE</scope>
    <source>
        <strain evidence="2">DP4N28-3</strain>
    </source>
</reference>